<comment type="caution">
    <text evidence="1">The sequence shown here is derived from an EMBL/GenBank/DDBJ whole genome shotgun (WGS) entry which is preliminary data.</text>
</comment>
<dbReference type="AlphaFoldDB" id="V5FCN5"/>
<evidence type="ECO:0000313" key="2">
    <source>
        <dbReference type="Proteomes" id="UP000018001"/>
    </source>
</evidence>
<dbReference type="HOGENOM" id="CLU_2413041_0_0_1"/>
<dbReference type="Proteomes" id="UP000018001">
    <property type="component" value="Unassembled WGS sequence"/>
</dbReference>
<name>V5FCN5_BYSSN</name>
<evidence type="ECO:0000313" key="1">
    <source>
        <dbReference type="EMBL" id="GAD94789.1"/>
    </source>
</evidence>
<reference evidence="2" key="1">
    <citation type="journal article" date="2014" name="Genome Announc.">
        <title>Draft genome sequence of the formaldehyde-resistant fungus Byssochlamys spectabilis No. 5 (anamorph Paecilomyces variotii No. 5) (NBRC109023).</title>
        <authorList>
            <person name="Oka T."/>
            <person name="Ekino K."/>
            <person name="Fukuda K."/>
            <person name="Nomura Y."/>
        </authorList>
    </citation>
    <scope>NUCLEOTIDE SEQUENCE [LARGE SCALE GENOMIC DNA]</scope>
    <source>
        <strain evidence="2">No. 5 / NBRC 109023</strain>
    </source>
</reference>
<keyword evidence="2" id="KW-1185">Reference proteome</keyword>
<gene>
    <name evidence="1" type="ORF">PVAR5_3418</name>
</gene>
<dbReference type="InParanoid" id="V5FCN5"/>
<proteinExistence type="predicted"/>
<accession>V5FCN5</accession>
<protein>
    <submittedName>
        <fullName evidence="1">Uncharacterized protein</fullName>
    </submittedName>
</protein>
<sequence>MLSVMKKPGRIGLARYEVPHAIFQAVMAYSEDDSLDEYDGFVICLDGMDMSKRFNILEQDGRRGLLKLLMGLFHYLAQSPQSKIIQHHIGYS</sequence>
<dbReference type="EMBL" id="BAUL01000102">
    <property type="protein sequence ID" value="GAD94789.1"/>
    <property type="molecule type" value="Genomic_DNA"/>
</dbReference>
<organism evidence="1 2">
    <name type="scientific">Byssochlamys spectabilis (strain No. 5 / NBRC 109023)</name>
    <name type="common">Paecilomyces variotii</name>
    <dbReference type="NCBI Taxonomy" id="1356009"/>
    <lineage>
        <taxon>Eukaryota</taxon>
        <taxon>Fungi</taxon>
        <taxon>Dikarya</taxon>
        <taxon>Ascomycota</taxon>
        <taxon>Pezizomycotina</taxon>
        <taxon>Eurotiomycetes</taxon>
        <taxon>Eurotiomycetidae</taxon>
        <taxon>Eurotiales</taxon>
        <taxon>Thermoascaceae</taxon>
        <taxon>Paecilomyces</taxon>
    </lineage>
</organism>